<dbReference type="EMBL" id="CAADFH010000038">
    <property type="protein sequence ID" value="VFJ94212.1"/>
    <property type="molecule type" value="Genomic_DNA"/>
</dbReference>
<keyword evidence="2 4" id="KW-0479">Metal-binding</keyword>
<dbReference type="InterPro" id="IPR036909">
    <property type="entry name" value="Cyt_c-like_dom_sf"/>
</dbReference>
<evidence type="ECO:0000313" key="7">
    <source>
        <dbReference type="EMBL" id="VFJ94212.1"/>
    </source>
</evidence>
<proteinExistence type="predicted"/>
<evidence type="ECO:0000259" key="6">
    <source>
        <dbReference type="PROSITE" id="PS51007"/>
    </source>
</evidence>
<keyword evidence="5" id="KW-1133">Transmembrane helix</keyword>
<protein>
    <recommendedName>
        <fullName evidence="6">Cytochrome c domain-containing protein</fullName>
    </recommendedName>
</protein>
<gene>
    <name evidence="7" type="ORF">BECKLFY1418A_GA0070994_103811</name>
</gene>
<dbReference type="GO" id="GO:0020037">
    <property type="term" value="F:heme binding"/>
    <property type="evidence" value="ECO:0007669"/>
    <property type="project" value="InterPro"/>
</dbReference>
<reference evidence="7" key="1">
    <citation type="submission" date="2019-02" db="EMBL/GenBank/DDBJ databases">
        <authorList>
            <person name="Gruber-Vodicka R. H."/>
            <person name="Seah K. B. B."/>
        </authorList>
    </citation>
    <scope>NUCLEOTIDE SEQUENCE</scope>
    <source>
        <strain evidence="7">BECK_M6</strain>
    </source>
</reference>
<name>A0A450UNU2_9GAMM</name>
<dbReference type="GO" id="GO:0009055">
    <property type="term" value="F:electron transfer activity"/>
    <property type="evidence" value="ECO:0007669"/>
    <property type="project" value="InterPro"/>
</dbReference>
<evidence type="ECO:0000256" key="1">
    <source>
        <dbReference type="ARBA" id="ARBA00022617"/>
    </source>
</evidence>
<dbReference type="AlphaFoldDB" id="A0A450UNU2"/>
<evidence type="ECO:0000256" key="3">
    <source>
        <dbReference type="ARBA" id="ARBA00023004"/>
    </source>
</evidence>
<dbReference type="InterPro" id="IPR009056">
    <property type="entry name" value="Cyt_c-like_dom"/>
</dbReference>
<keyword evidence="3 4" id="KW-0408">Iron</keyword>
<sequence length="291" mass="30537">MNDPITSNGKGNGPILLKVLGFSLTLAFVFTLVANTLPQVEGEAPGEESDMDLGALTMDGFVAMGEAIFQGKGTCALCHNALGRAPDLMAMNVMGAATERLRDARYAGSAVDPTDYLRESLLAPSTYVVKGFGKKGSLDTESPMPNVGKPPIGLSDTEIDAVIAFLQAKDGFDVTIALPTEAPPEAEGSAATVATAAPLPAKTPEEIIAKYGCNACHTVLDTTSPVGPSLLDVGARLSPEEIRVSIIDPSVVIAEGFPSIMPPDFADRMTVRELEMLVGFLVGQKVEQYHE</sequence>
<keyword evidence="5" id="KW-0812">Transmembrane</keyword>
<keyword evidence="1 4" id="KW-0349">Heme</keyword>
<dbReference type="SUPFAM" id="SSF46626">
    <property type="entry name" value="Cytochrome c"/>
    <property type="match status" value="2"/>
</dbReference>
<evidence type="ECO:0000256" key="2">
    <source>
        <dbReference type="ARBA" id="ARBA00022723"/>
    </source>
</evidence>
<evidence type="ECO:0000256" key="5">
    <source>
        <dbReference type="SAM" id="Phobius"/>
    </source>
</evidence>
<feature type="domain" description="Cytochrome c" evidence="6">
    <location>
        <begin position="60"/>
        <end position="170"/>
    </location>
</feature>
<organism evidence="7">
    <name type="scientific">Candidatus Kentrum sp. LFY</name>
    <dbReference type="NCBI Taxonomy" id="2126342"/>
    <lineage>
        <taxon>Bacteria</taxon>
        <taxon>Pseudomonadati</taxon>
        <taxon>Pseudomonadota</taxon>
        <taxon>Gammaproteobacteria</taxon>
        <taxon>Candidatus Kentrum</taxon>
    </lineage>
</organism>
<keyword evidence="5" id="KW-0472">Membrane</keyword>
<dbReference type="PROSITE" id="PS51007">
    <property type="entry name" value="CYTC"/>
    <property type="match status" value="2"/>
</dbReference>
<feature type="domain" description="Cytochrome c" evidence="6">
    <location>
        <begin position="199"/>
        <end position="285"/>
    </location>
</feature>
<dbReference type="Gene3D" id="1.10.760.10">
    <property type="entry name" value="Cytochrome c-like domain"/>
    <property type="match status" value="2"/>
</dbReference>
<accession>A0A450UNU2</accession>
<evidence type="ECO:0000256" key="4">
    <source>
        <dbReference type="PROSITE-ProRule" id="PRU00433"/>
    </source>
</evidence>
<feature type="transmembrane region" description="Helical" evidence="5">
    <location>
        <begin position="15"/>
        <end position="34"/>
    </location>
</feature>
<dbReference type="GO" id="GO:0046872">
    <property type="term" value="F:metal ion binding"/>
    <property type="evidence" value="ECO:0007669"/>
    <property type="project" value="UniProtKB-KW"/>
</dbReference>